<keyword evidence="3" id="KW-0677">Repeat</keyword>
<evidence type="ECO:0000256" key="2">
    <source>
        <dbReference type="ARBA" id="ARBA00022487"/>
    </source>
</evidence>
<dbReference type="AlphaFoldDB" id="A0A3B3SLM5"/>
<organism evidence="8 9">
    <name type="scientific">Paramormyrops kingsleyae</name>
    <dbReference type="NCBI Taxonomy" id="1676925"/>
    <lineage>
        <taxon>Eukaryota</taxon>
        <taxon>Metazoa</taxon>
        <taxon>Chordata</taxon>
        <taxon>Craniata</taxon>
        <taxon>Vertebrata</taxon>
        <taxon>Euteleostomi</taxon>
        <taxon>Actinopterygii</taxon>
        <taxon>Neopterygii</taxon>
        <taxon>Teleostei</taxon>
        <taxon>Osteoglossocephala</taxon>
        <taxon>Osteoglossomorpha</taxon>
        <taxon>Osteoglossiformes</taxon>
        <taxon>Mormyridae</taxon>
        <taxon>Paramormyrops</taxon>
    </lineage>
</organism>
<dbReference type="Ensembl" id="ENSPKIT00000012488.1">
    <property type="protein sequence ID" value="ENSPKIP00000031637.1"/>
    <property type="gene ID" value="ENSPKIG00000011966.1"/>
</dbReference>
<dbReference type="GO" id="GO:0052689">
    <property type="term" value="F:carboxylic ester hydrolase activity"/>
    <property type="evidence" value="ECO:0007669"/>
    <property type="project" value="UniProtKB-KW"/>
</dbReference>
<dbReference type="Proteomes" id="UP000261540">
    <property type="component" value="Unplaced"/>
</dbReference>
<reference evidence="8" key="1">
    <citation type="submission" date="2025-08" db="UniProtKB">
        <authorList>
            <consortium name="Ensembl"/>
        </authorList>
    </citation>
    <scope>IDENTIFICATION</scope>
</reference>
<dbReference type="GO" id="GO:0005739">
    <property type="term" value="C:mitochondrion"/>
    <property type="evidence" value="ECO:0007669"/>
    <property type="project" value="TreeGrafter"/>
</dbReference>
<keyword evidence="2" id="KW-0719">Serine esterase</keyword>
<protein>
    <submittedName>
        <fullName evidence="8">Acyl-CoA thioesterase 9, tandem duplicate 1</fullName>
    </submittedName>
</protein>
<dbReference type="PANTHER" id="PTHR12655:SF0">
    <property type="entry name" value="ACYL-COENZYME A THIOESTERASE 9, MITOCHONDRIAL"/>
    <property type="match status" value="1"/>
</dbReference>
<dbReference type="InterPro" id="IPR029069">
    <property type="entry name" value="HotDog_dom_sf"/>
</dbReference>
<dbReference type="SUPFAM" id="SSF54637">
    <property type="entry name" value="Thioesterase/thiol ester dehydrase-isomerase"/>
    <property type="match status" value="1"/>
</dbReference>
<keyword evidence="4" id="KW-0378">Hydrolase</keyword>
<reference evidence="8" key="2">
    <citation type="submission" date="2025-09" db="UniProtKB">
        <authorList>
            <consortium name="Ensembl"/>
        </authorList>
    </citation>
    <scope>IDENTIFICATION</scope>
</reference>
<feature type="domain" description="HotDog ACOT-type" evidence="7">
    <location>
        <begin position="73"/>
        <end position="196"/>
    </location>
</feature>
<dbReference type="Gene3D" id="3.10.129.10">
    <property type="entry name" value="Hotdog Thioesterase"/>
    <property type="match status" value="1"/>
</dbReference>
<feature type="compositionally biased region" description="Low complexity" evidence="6">
    <location>
        <begin position="311"/>
        <end position="323"/>
    </location>
</feature>
<comment type="similarity">
    <text evidence="1">Belongs to the acyl coenzyme A hydrolase family.</text>
</comment>
<feature type="region of interest" description="Disordered" evidence="6">
    <location>
        <begin position="311"/>
        <end position="356"/>
    </location>
</feature>
<dbReference type="GO" id="GO:0006637">
    <property type="term" value="P:acyl-CoA metabolic process"/>
    <property type="evidence" value="ECO:0007669"/>
    <property type="project" value="TreeGrafter"/>
</dbReference>
<evidence type="ECO:0000256" key="1">
    <source>
        <dbReference type="ARBA" id="ARBA00010458"/>
    </source>
</evidence>
<dbReference type="FunFam" id="3.10.129.10:FF:000016">
    <property type="entry name" value="Acyl-coenzyme A thioesterase 9, mitochondrial"/>
    <property type="match status" value="1"/>
</dbReference>
<dbReference type="InterPro" id="IPR033120">
    <property type="entry name" value="HOTDOG_ACOT"/>
</dbReference>
<sequence>MTIATTSSHGMAPDMAEGNSHLLVSNVRNRLREIVGASTNWRDHQQALAERASLGSHLAPSQDALPVRRMQDSLVEVHLPLGTDPSLREKYLTFHDTVRFGRILEDLDSLAVLICYSHTRNKAQSRSPLSIVTALVDKIDMRKNIIYPDCDIKFTGHVTWVGKSSIEAKIHMSQFHDGAYSAVLDATFVMVARDPENKRAAFVNPLKPEGPEEEKIFQEGEGEDPVRVRERARTPCVCGRGRGSRACAGEGEDPVRVWERARIPCLCGRGPSGRGRGPRVLELPGCTQCSCSHREQKATCGPQYCLPPEGGAQAPGARARPQPLSEHPGLQDSELPQPNSAPRLGVDGGCQTEGTRDLSPSEAVVLIWSRLTTSCSRSQWKLARCCFCPHRFATQRASTSRSEFTQRSWTLRRASTTLPTYSTSPSASHRMCGQSSQRRMESLCYIWTESGTSRRSTEVISTSIQAWRHLRLLPL</sequence>
<dbReference type="GeneTree" id="ENSGT00390000005330"/>
<dbReference type="PROSITE" id="PS51770">
    <property type="entry name" value="HOTDOG_ACOT"/>
    <property type="match status" value="1"/>
</dbReference>
<evidence type="ECO:0000256" key="4">
    <source>
        <dbReference type="ARBA" id="ARBA00022801"/>
    </source>
</evidence>
<dbReference type="STRING" id="1676925.ENSPKIP00000031637"/>
<evidence type="ECO:0000256" key="5">
    <source>
        <dbReference type="ARBA" id="ARBA00022946"/>
    </source>
</evidence>
<keyword evidence="9" id="KW-1185">Reference proteome</keyword>
<evidence type="ECO:0000259" key="7">
    <source>
        <dbReference type="PROSITE" id="PS51770"/>
    </source>
</evidence>
<dbReference type="GO" id="GO:0047617">
    <property type="term" value="F:fatty acyl-CoA hydrolase activity"/>
    <property type="evidence" value="ECO:0007669"/>
    <property type="project" value="TreeGrafter"/>
</dbReference>
<keyword evidence="5" id="KW-0809">Transit peptide</keyword>
<name>A0A3B3SLM5_9TELE</name>
<evidence type="ECO:0000256" key="6">
    <source>
        <dbReference type="SAM" id="MobiDB-lite"/>
    </source>
</evidence>
<proteinExistence type="inferred from homology"/>
<evidence type="ECO:0000313" key="8">
    <source>
        <dbReference type="Ensembl" id="ENSPKIP00000031637.1"/>
    </source>
</evidence>
<dbReference type="PANTHER" id="PTHR12655">
    <property type="entry name" value="ACYL-COA THIOESTERASE"/>
    <property type="match status" value="1"/>
</dbReference>
<evidence type="ECO:0000256" key="3">
    <source>
        <dbReference type="ARBA" id="ARBA00022737"/>
    </source>
</evidence>
<evidence type="ECO:0000313" key="9">
    <source>
        <dbReference type="Proteomes" id="UP000261540"/>
    </source>
</evidence>
<dbReference type="CDD" id="cd03442">
    <property type="entry name" value="BFIT_BACH"/>
    <property type="match status" value="1"/>
</dbReference>
<accession>A0A3B3SLM5</accession>